<gene>
    <name evidence="1" type="ORF">METZ01_LOCUS430618</name>
</gene>
<evidence type="ECO:0000313" key="1">
    <source>
        <dbReference type="EMBL" id="SVD77764.1"/>
    </source>
</evidence>
<dbReference type="EMBL" id="UINC01172610">
    <property type="protein sequence ID" value="SVD77764.1"/>
    <property type="molecule type" value="Genomic_DNA"/>
</dbReference>
<dbReference type="AlphaFoldDB" id="A0A382Y3J9"/>
<reference evidence="1" key="1">
    <citation type="submission" date="2018-05" db="EMBL/GenBank/DDBJ databases">
        <authorList>
            <person name="Lanie J.A."/>
            <person name="Ng W.-L."/>
            <person name="Kazmierczak K.M."/>
            <person name="Andrzejewski T.M."/>
            <person name="Davidsen T.M."/>
            <person name="Wayne K.J."/>
            <person name="Tettelin H."/>
            <person name="Glass J.I."/>
            <person name="Rusch D."/>
            <person name="Podicherti R."/>
            <person name="Tsui H.-C.T."/>
            <person name="Winkler M.E."/>
        </authorList>
    </citation>
    <scope>NUCLEOTIDE SEQUENCE</scope>
</reference>
<name>A0A382Y3J9_9ZZZZ</name>
<organism evidence="1">
    <name type="scientific">marine metagenome</name>
    <dbReference type="NCBI Taxonomy" id="408172"/>
    <lineage>
        <taxon>unclassified sequences</taxon>
        <taxon>metagenomes</taxon>
        <taxon>ecological metagenomes</taxon>
    </lineage>
</organism>
<proteinExistence type="predicted"/>
<accession>A0A382Y3J9</accession>
<sequence length="77" mass="8128">MVLAGGGFRHGEHKVYPGPLLKGAKKPQRLVGKEQRLAEGVSEVPAANLLLSILQSSGLEIDRFGSSTGSLTGLEWS</sequence>
<protein>
    <submittedName>
        <fullName evidence="1">Uncharacterized protein</fullName>
    </submittedName>
</protein>